<feature type="chain" id="PRO_5014158578" evidence="1">
    <location>
        <begin position="19"/>
        <end position="76"/>
    </location>
</feature>
<keyword evidence="3" id="KW-1185">Reference proteome</keyword>
<protein>
    <submittedName>
        <fullName evidence="2">CLAVATA3/ESR (CLE)-related protein 6</fullName>
    </submittedName>
</protein>
<dbReference type="Proteomes" id="UP000233837">
    <property type="component" value="Unassembled WGS sequence"/>
</dbReference>
<organism evidence="2 3">
    <name type="scientific">Dendrobium catenatum</name>
    <dbReference type="NCBI Taxonomy" id="906689"/>
    <lineage>
        <taxon>Eukaryota</taxon>
        <taxon>Viridiplantae</taxon>
        <taxon>Streptophyta</taxon>
        <taxon>Embryophyta</taxon>
        <taxon>Tracheophyta</taxon>
        <taxon>Spermatophyta</taxon>
        <taxon>Magnoliopsida</taxon>
        <taxon>Liliopsida</taxon>
        <taxon>Asparagales</taxon>
        <taxon>Orchidaceae</taxon>
        <taxon>Epidendroideae</taxon>
        <taxon>Malaxideae</taxon>
        <taxon>Dendrobiinae</taxon>
        <taxon>Dendrobium</taxon>
    </lineage>
</organism>
<evidence type="ECO:0000256" key="1">
    <source>
        <dbReference type="SAM" id="SignalP"/>
    </source>
</evidence>
<proteinExistence type="predicted"/>
<keyword evidence="1" id="KW-0732">Signal</keyword>
<accession>A0A2I0WQV5</accession>
<feature type="signal peptide" evidence="1">
    <location>
        <begin position="1"/>
        <end position="18"/>
    </location>
</feature>
<evidence type="ECO:0000313" key="2">
    <source>
        <dbReference type="EMBL" id="PKU78021.1"/>
    </source>
</evidence>
<sequence length="76" mass="8601">MAFSSRAWLCLFLIFSSAFLTLESRALKHQKRSVTEEIDGKSNGVEKMDFDIGFEKNTVVFESKRLSPGGPDPQHH</sequence>
<name>A0A2I0WQV5_9ASPA</name>
<dbReference type="EMBL" id="KZ502480">
    <property type="protein sequence ID" value="PKU78021.1"/>
    <property type="molecule type" value="Genomic_DNA"/>
</dbReference>
<dbReference type="AlphaFoldDB" id="A0A2I0WQV5"/>
<reference evidence="2 3" key="1">
    <citation type="journal article" date="2016" name="Sci. Rep.">
        <title>The Dendrobium catenatum Lindl. genome sequence provides insights into polysaccharide synthase, floral development and adaptive evolution.</title>
        <authorList>
            <person name="Zhang G.Q."/>
            <person name="Xu Q."/>
            <person name="Bian C."/>
            <person name="Tsai W.C."/>
            <person name="Yeh C.M."/>
            <person name="Liu K.W."/>
            <person name="Yoshida K."/>
            <person name="Zhang L.S."/>
            <person name="Chang S.B."/>
            <person name="Chen F."/>
            <person name="Shi Y."/>
            <person name="Su Y.Y."/>
            <person name="Zhang Y.Q."/>
            <person name="Chen L.J."/>
            <person name="Yin Y."/>
            <person name="Lin M."/>
            <person name="Huang H."/>
            <person name="Deng H."/>
            <person name="Wang Z.W."/>
            <person name="Zhu S.L."/>
            <person name="Zhao X."/>
            <person name="Deng C."/>
            <person name="Niu S.C."/>
            <person name="Huang J."/>
            <person name="Wang M."/>
            <person name="Liu G.H."/>
            <person name="Yang H.J."/>
            <person name="Xiao X.J."/>
            <person name="Hsiao Y.Y."/>
            <person name="Wu W.L."/>
            <person name="Chen Y.Y."/>
            <person name="Mitsuda N."/>
            <person name="Ohme-Takagi M."/>
            <person name="Luo Y.B."/>
            <person name="Van de Peer Y."/>
            <person name="Liu Z.J."/>
        </authorList>
    </citation>
    <scope>NUCLEOTIDE SEQUENCE [LARGE SCALE GENOMIC DNA]</scope>
    <source>
        <tissue evidence="2">The whole plant</tissue>
    </source>
</reference>
<reference evidence="2 3" key="2">
    <citation type="journal article" date="2017" name="Nature">
        <title>The Apostasia genome and the evolution of orchids.</title>
        <authorList>
            <person name="Zhang G.Q."/>
            <person name="Liu K.W."/>
            <person name="Li Z."/>
            <person name="Lohaus R."/>
            <person name="Hsiao Y.Y."/>
            <person name="Niu S.C."/>
            <person name="Wang J.Y."/>
            <person name="Lin Y.C."/>
            <person name="Xu Q."/>
            <person name="Chen L.J."/>
            <person name="Yoshida K."/>
            <person name="Fujiwara S."/>
            <person name="Wang Z.W."/>
            <person name="Zhang Y.Q."/>
            <person name="Mitsuda N."/>
            <person name="Wang M."/>
            <person name="Liu G.H."/>
            <person name="Pecoraro L."/>
            <person name="Huang H.X."/>
            <person name="Xiao X.J."/>
            <person name="Lin M."/>
            <person name="Wu X.Y."/>
            <person name="Wu W.L."/>
            <person name="Chen Y.Y."/>
            <person name="Chang S.B."/>
            <person name="Sakamoto S."/>
            <person name="Ohme-Takagi M."/>
            <person name="Yagi M."/>
            <person name="Zeng S.J."/>
            <person name="Shen C.Y."/>
            <person name="Yeh C.M."/>
            <person name="Luo Y.B."/>
            <person name="Tsai W.C."/>
            <person name="Van de Peer Y."/>
            <person name="Liu Z.J."/>
        </authorList>
    </citation>
    <scope>NUCLEOTIDE SEQUENCE [LARGE SCALE GENOMIC DNA]</scope>
    <source>
        <tissue evidence="2">The whole plant</tissue>
    </source>
</reference>
<evidence type="ECO:0000313" key="3">
    <source>
        <dbReference type="Proteomes" id="UP000233837"/>
    </source>
</evidence>
<gene>
    <name evidence="2" type="primary">CLE6</name>
    <name evidence="2" type="ORF">MA16_Dca011641</name>
</gene>